<name>E3QAZ6_COLGM</name>
<protein>
    <submittedName>
        <fullName evidence="1">Uncharacterized protein</fullName>
    </submittedName>
</protein>
<keyword evidence="2" id="KW-1185">Reference proteome</keyword>
<proteinExistence type="predicted"/>
<dbReference type="Proteomes" id="UP000008782">
    <property type="component" value="Unassembled WGS sequence"/>
</dbReference>
<dbReference type="EMBL" id="GG697339">
    <property type="protein sequence ID" value="EFQ28034.1"/>
    <property type="molecule type" value="Genomic_DNA"/>
</dbReference>
<reference evidence="2" key="1">
    <citation type="journal article" date="2012" name="Nat. Genet.">
        <title>Lifestyle transitions in plant pathogenic Colletotrichum fungi deciphered by genome and transcriptome analyses.</title>
        <authorList>
            <person name="O'Connell R.J."/>
            <person name="Thon M.R."/>
            <person name="Hacquard S."/>
            <person name="Amyotte S.G."/>
            <person name="Kleemann J."/>
            <person name="Torres M.F."/>
            <person name="Damm U."/>
            <person name="Buiate E.A."/>
            <person name="Epstein L."/>
            <person name="Alkan N."/>
            <person name="Altmueller J."/>
            <person name="Alvarado-Balderrama L."/>
            <person name="Bauser C.A."/>
            <person name="Becker C."/>
            <person name="Birren B.W."/>
            <person name="Chen Z."/>
            <person name="Choi J."/>
            <person name="Crouch J.A."/>
            <person name="Duvick J.P."/>
            <person name="Farman M.A."/>
            <person name="Gan P."/>
            <person name="Heiman D."/>
            <person name="Henrissat B."/>
            <person name="Howard R.J."/>
            <person name="Kabbage M."/>
            <person name="Koch C."/>
            <person name="Kracher B."/>
            <person name="Kubo Y."/>
            <person name="Law A.D."/>
            <person name="Lebrun M.-H."/>
            <person name="Lee Y.-H."/>
            <person name="Miyara I."/>
            <person name="Moore N."/>
            <person name="Neumann U."/>
            <person name="Nordstroem K."/>
            <person name="Panaccione D.G."/>
            <person name="Panstruga R."/>
            <person name="Place M."/>
            <person name="Proctor R.H."/>
            <person name="Prusky D."/>
            <person name="Rech G."/>
            <person name="Reinhardt R."/>
            <person name="Rollins J.A."/>
            <person name="Rounsley S."/>
            <person name="Schardl C.L."/>
            <person name="Schwartz D.C."/>
            <person name="Shenoy N."/>
            <person name="Shirasu K."/>
            <person name="Sikhakolli U.R."/>
            <person name="Stueber K."/>
            <person name="Sukno S.A."/>
            <person name="Sweigard J.A."/>
            <person name="Takano Y."/>
            <person name="Takahara H."/>
            <person name="Trail F."/>
            <person name="van der Does H.C."/>
            <person name="Voll L.M."/>
            <person name="Will I."/>
            <person name="Young S."/>
            <person name="Zeng Q."/>
            <person name="Zhang J."/>
            <person name="Zhou S."/>
            <person name="Dickman M.B."/>
            <person name="Schulze-Lefert P."/>
            <person name="Ver Loren van Themaat E."/>
            <person name="Ma L.-J."/>
            <person name="Vaillancourt L.J."/>
        </authorList>
    </citation>
    <scope>NUCLEOTIDE SEQUENCE [LARGE SCALE GENOMIC DNA]</scope>
    <source>
        <strain evidence="2">M1.001 / M2 / FGSC 10212</strain>
    </source>
</reference>
<organism evidence="2">
    <name type="scientific">Colletotrichum graminicola (strain M1.001 / M2 / FGSC 10212)</name>
    <name type="common">Maize anthracnose fungus</name>
    <name type="synonym">Glomerella graminicola</name>
    <dbReference type="NCBI Taxonomy" id="645133"/>
    <lineage>
        <taxon>Eukaryota</taxon>
        <taxon>Fungi</taxon>
        <taxon>Dikarya</taxon>
        <taxon>Ascomycota</taxon>
        <taxon>Pezizomycotina</taxon>
        <taxon>Sordariomycetes</taxon>
        <taxon>Hypocreomycetidae</taxon>
        <taxon>Glomerellales</taxon>
        <taxon>Glomerellaceae</taxon>
        <taxon>Colletotrichum</taxon>
        <taxon>Colletotrichum graminicola species complex</taxon>
    </lineage>
</organism>
<dbReference type="AlphaFoldDB" id="E3QAZ6"/>
<gene>
    <name evidence="1" type="ORF">GLRG_03178</name>
</gene>
<dbReference type="RefSeq" id="XP_008092054.1">
    <property type="nucleotide sequence ID" value="XM_008093863.1"/>
</dbReference>
<sequence length="64" mass="6687">MNETSLVAANILYTATAVEEVQCAVESTAPALHMEKKDGLAPTKSKTHDPSILGLMTGTVSSIL</sequence>
<dbReference type="VEuPathDB" id="FungiDB:GLRG_03178"/>
<dbReference type="GeneID" id="24408543"/>
<evidence type="ECO:0000313" key="1">
    <source>
        <dbReference type="EMBL" id="EFQ28034.1"/>
    </source>
</evidence>
<dbReference type="HOGENOM" id="CLU_2867539_0_0_1"/>
<accession>E3QAZ6</accession>
<evidence type="ECO:0000313" key="2">
    <source>
        <dbReference type="Proteomes" id="UP000008782"/>
    </source>
</evidence>